<feature type="chain" id="PRO_5016934244" evidence="1">
    <location>
        <begin position="17"/>
        <end position="66"/>
    </location>
</feature>
<dbReference type="AlphaFoldDB" id="A0A367K570"/>
<sequence length="66" mass="7103">MKVLLFTLCLIYSIQAAVILTNQQLEARGGKDEVITLAQDAKSGLTGALGSESMSIDKVLSHLRNQ</sequence>
<dbReference type="EMBL" id="PJQL01000287">
    <property type="protein sequence ID" value="RCH97318.1"/>
    <property type="molecule type" value="Genomic_DNA"/>
</dbReference>
<accession>A0A367K570</accession>
<gene>
    <name evidence="2" type="ORF">CU097_005665</name>
</gene>
<feature type="signal peptide" evidence="1">
    <location>
        <begin position="1"/>
        <end position="16"/>
    </location>
</feature>
<evidence type="ECO:0000313" key="2">
    <source>
        <dbReference type="EMBL" id="RCH97318.1"/>
    </source>
</evidence>
<protein>
    <submittedName>
        <fullName evidence="2">Uncharacterized protein</fullName>
    </submittedName>
</protein>
<evidence type="ECO:0000313" key="3">
    <source>
        <dbReference type="Proteomes" id="UP000252139"/>
    </source>
</evidence>
<name>A0A367K570_RHIAZ</name>
<proteinExistence type="predicted"/>
<dbReference type="Proteomes" id="UP000252139">
    <property type="component" value="Unassembled WGS sequence"/>
</dbReference>
<evidence type="ECO:0000256" key="1">
    <source>
        <dbReference type="SAM" id="SignalP"/>
    </source>
</evidence>
<keyword evidence="3" id="KW-1185">Reference proteome</keyword>
<comment type="caution">
    <text evidence="2">The sequence shown here is derived from an EMBL/GenBank/DDBJ whole genome shotgun (WGS) entry which is preliminary data.</text>
</comment>
<keyword evidence="1" id="KW-0732">Signal</keyword>
<organism evidence="2 3">
    <name type="scientific">Rhizopus azygosporus</name>
    <name type="common">Rhizopus microsporus var. azygosporus</name>
    <dbReference type="NCBI Taxonomy" id="86630"/>
    <lineage>
        <taxon>Eukaryota</taxon>
        <taxon>Fungi</taxon>
        <taxon>Fungi incertae sedis</taxon>
        <taxon>Mucoromycota</taxon>
        <taxon>Mucoromycotina</taxon>
        <taxon>Mucoromycetes</taxon>
        <taxon>Mucorales</taxon>
        <taxon>Mucorineae</taxon>
        <taxon>Rhizopodaceae</taxon>
        <taxon>Rhizopus</taxon>
    </lineage>
</organism>
<reference evidence="2 3" key="1">
    <citation type="journal article" date="2018" name="G3 (Bethesda)">
        <title>Phylogenetic and Phylogenomic Definition of Rhizopus Species.</title>
        <authorList>
            <person name="Gryganskyi A.P."/>
            <person name="Golan J."/>
            <person name="Dolatabadi S."/>
            <person name="Mondo S."/>
            <person name="Robb S."/>
            <person name="Idnurm A."/>
            <person name="Muszewska A."/>
            <person name="Steczkiewicz K."/>
            <person name="Masonjones S."/>
            <person name="Liao H.L."/>
            <person name="Gajdeczka M.T."/>
            <person name="Anike F."/>
            <person name="Vuek A."/>
            <person name="Anishchenko I.M."/>
            <person name="Voigt K."/>
            <person name="de Hoog G.S."/>
            <person name="Smith M.E."/>
            <person name="Heitman J."/>
            <person name="Vilgalys R."/>
            <person name="Stajich J.E."/>
        </authorList>
    </citation>
    <scope>NUCLEOTIDE SEQUENCE [LARGE SCALE GENOMIC DNA]</scope>
    <source>
        <strain evidence="2 3">CBS 357.93</strain>
    </source>
</reference>